<evidence type="ECO:0000259" key="6">
    <source>
        <dbReference type="PROSITE" id="PS50280"/>
    </source>
</evidence>
<reference evidence="8" key="1">
    <citation type="submission" date="2022-04" db="EMBL/GenBank/DDBJ databases">
        <title>Whole genome sequence of Sphaerotilus sp. FB-5.</title>
        <authorList>
            <person name="Takeda M."/>
            <person name="Narihara S."/>
            <person name="Akimoto M."/>
            <person name="Akimoto R."/>
            <person name="Nishiyashiki S."/>
            <person name="Murakami T."/>
        </authorList>
    </citation>
    <scope>NUCLEOTIDE SEQUENCE</scope>
    <source>
        <strain evidence="8">FB-5</strain>
    </source>
</reference>
<evidence type="ECO:0008006" key="10">
    <source>
        <dbReference type="Google" id="ProtNLM"/>
    </source>
</evidence>
<dbReference type="InterPro" id="IPR001214">
    <property type="entry name" value="SET_dom"/>
</dbReference>
<dbReference type="EMBL" id="AP025730">
    <property type="protein sequence ID" value="BDI03352.1"/>
    <property type="molecule type" value="Genomic_DNA"/>
</dbReference>
<dbReference type="Pfam" id="PF00856">
    <property type="entry name" value="SET"/>
    <property type="match status" value="1"/>
</dbReference>
<evidence type="ECO:0000256" key="5">
    <source>
        <dbReference type="ARBA" id="ARBA00022691"/>
    </source>
</evidence>
<dbReference type="SMART" id="SM00317">
    <property type="entry name" value="SET"/>
    <property type="match status" value="1"/>
</dbReference>
<dbReference type="PROSITE" id="PS50868">
    <property type="entry name" value="POST_SET"/>
    <property type="match status" value="1"/>
</dbReference>
<name>A0ABN6PFB4_9BURK</name>
<sequence length="139" mass="15378">MGTPANPQKYAVTNAPSRIDGTGAFAGEPIPGRRKIGEIRGETISVYEAWERARKLERIMIVEVNERRAIDASRSADPLRFTNHSCRPNAVLRIRQGRVEIYAMRDIAPGEEITCDYGETHHEGKLTCRCGAPGCRGAL</sequence>
<dbReference type="InterPro" id="IPR003616">
    <property type="entry name" value="Post-SET_dom"/>
</dbReference>
<protein>
    <recommendedName>
        <fullName evidence="10">SET domain-containing protein</fullName>
    </recommendedName>
</protein>
<dbReference type="PROSITE" id="PS50280">
    <property type="entry name" value="SET"/>
    <property type="match status" value="1"/>
</dbReference>
<evidence type="ECO:0000313" key="9">
    <source>
        <dbReference type="Proteomes" id="UP001057498"/>
    </source>
</evidence>
<keyword evidence="5" id="KW-0949">S-adenosyl-L-methionine</keyword>
<evidence type="ECO:0000256" key="2">
    <source>
        <dbReference type="ARBA" id="ARBA00022454"/>
    </source>
</evidence>
<dbReference type="RefSeq" id="WP_251971645.1">
    <property type="nucleotide sequence ID" value="NZ_AP025730.1"/>
</dbReference>
<keyword evidence="3" id="KW-0489">Methyltransferase</keyword>
<accession>A0ABN6PFB4</accession>
<keyword evidence="4" id="KW-0808">Transferase</keyword>
<evidence type="ECO:0000256" key="3">
    <source>
        <dbReference type="ARBA" id="ARBA00022603"/>
    </source>
</evidence>
<dbReference type="Gene3D" id="2.170.270.10">
    <property type="entry name" value="SET domain"/>
    <property type="match status" value="1"/>
</dbReference>
<dbReference type="Proteomes" id="UP001057498">
    <property type="component" value="Chromosome"/>
</dbReference>
<evidence type="ECO:0000259" key="7">
    <source>
        <dbReference type="PROSITE" id="PS50868"/>
    </source>
</evidence>
<feature type="domain" description="Post-SET" evidence="7">
    <location>
        <begin position="124"/>
        <end position="139"/>
    </location>
</feature>
<dbReference type="InterPro" id="IPR050777">
    <property type="entry name" value="SET2_Histone-Lys_MeTrsfase"/>
</dbReference>
<dbReference type="InterPro" id="IPR046341">
    <property type="entry name" value="SET_dom_sf"/>
</dbReference>
<feature type="domain" description="SET" evidence="6">
    <location>
        <begin position="28"/>
        <end position="118"/>
    </location>
</feature>
<dbReference type="PANTHER" id="PTHR22884">
    <property type="entry name" value="SET DOMAIN PROTEINS"/>
    <property type="match status" value="1"/>
</dbReference>
<comment type="subcellular location">
    <subcellularLocation>
        <location evidence="1">Chromosome</location>
    </subcellularLocation>
</comment>
<dbReference type="SUPFAM" id="SSF82199">
    <property type="entry name" value="SET domain"/>
    <property type="match status" value="1"/>
</dbReference>
<keyword evidence="2" id="KW-0158">Chromosome</keyword>
<keyword evidence="9" id="KW-1185">Reference proteome</keyword>
<proteinExistence type="predicted"/>
<organism evidence="8 9">
    <name type="scientific">Sphaerotilus microaerophilus</name>
    <dbReference type="NCBI Taxonomy" id="2914710"/>
    <lineage>
        <taxon>Bacteria</taxon>
        <taxon>Pseudomonadati</taxon>
        <taxon>Pseudomonadota</taxon>
        <taxon>Betaproteobacteria</taxon>
        <taxon>Burkholderiales</taxon>
        <taxon>Sphaerotilaceae</taxon>
        <taxon>Sphaerotilus</taxon>
    </lineage>
</organism>
<evidence type="ECO:0000313" key="8">
    <source>
        <dbReference type="EMBL" id="BDI03352.1"/>
    </source>
</evidence>
<evidence type="ECO:0000256" key="1">
    <source>
        <dbReference type="ARBA" id="ARBA00004286"/>
    </source>
</evidence>
<gene>
    <name evidence="8" type="ORF">CATMQ487_03220</name>
</gene>
<evidence type="ECO:0000256" key="4">
    <source>
        <dbReference type="ARBA" id="ARBA00022679"/>
    </source>
</evidence>